<dbReference type="GO" id="GO:0046872">
    <property type="term" value="F:metal ion binding"/>
    <property type="evidence" value="ECO:0007669"/>
    <property type="project" value="InterPro"/>
</dbReference>
<accession>A0A9P6WZU1</accession>
<dbReference type="GO" id="GO:0005737">
    <property type="term" value="C:cytoplasm"/>
    <property type="evidence" value="ECO:0007669"/>
    <property type="project" value="TreeGrafter"/>
</dbReference>
<evidence type="ECO:0000313" key="2">
    <source>
        <dbReference type="EMBL" id="KAG1301930.1"/>
    </source>
</evidence>
<comment type="caution">
    <text evidence="2">The sequence shown here is derived from an EMBL/GenBank/DDBJ whole genome shotgun (WGS) entry which is preliminary data.</text>
</comment>
<dbReference type="AlphaFoldDB" id="A0A9P6WZU1"/>
<dbReference type="InterPro" id="IPR004177">
    <property type="entry name" value="DDHD_dom"/>
</dbReference>
<dbReference type="PANTHER" id="PTHR23509">
    <property type="entry name" value="PA-PL1 PHOSPHOLIPASE FAMILY"/>
    <property type="match status" value="1"/>
</dbReference>
<evidence type="ECO:0000259" key="1">
    <source>
        <dbReference type="PROSITE" id="PS51043"/>
    </source>
</evidence>
<dbReference type="EMBL" id="JAANQT010002735">
    <property type="protein sequence ID" value="KAG1301930.1"/>
    <property type="molecule type" value="Genomic_DNA"/>
</dbReference>
<organism evidence="2 3">
    <name type="scientific">Rhizopus oryzae</name>
    <name type="common">Mucormycosis agent</name>
    <name type="synonym">Rhizopus arrhizus var. delemar</name>
    <dbReference type="NCBI Taxonomy" id="64495"/>
    <lineage>
        <taxon>Eukaryota</taxon>
        <taxon>Fungi</taxon>
        <taxon>Fungi incertae sedis</taxon>
        <taxon>Mucoromycota</taxon>
        <taxon>Mucoromycotina</taxon>
        <taxon>Mucoromycetes</taxon>
        <taxon>Mucorales</taxon>
        <taxon>Mucorineae</taxon>
        <taxon>Rhizopodaceae</taxon>
        <taxon>Rhizopus</taxon>
    </lineage>
</organism>
<dbReference type="OrthoDB" id="431378at2759"/>
<gene>
    <name evidence="2" type="ORF">G6F64_011367</name>
</gene>
<dbReference type="PANTHER" id="PTHR23509:SF10">
    <property type="entry name" value="LD21067P"/>
    <property type="match status" value="1"/>
</dbReference>
<dbReference type="GO" id="GO:0004620">
    <property type="term" value="F:phospholipase activity"/>
    <property type="evidence" value="ECO:0007669"/>
    <property type="project" value="TreeGrafter"/>
</dbReference>
<reference evidence="2" key="1">
    <citation type="journal article" date="2020" name="Microb. Genom.">
        <title>Genetic diversity of clinical and environmental Mucorales isolates obtained from an investigation of mucormycosis cases among solid organ transplant recipients.</title>
        <authorList>
            <person name="Nguyen M.H."/>
            <person name="Kaul D."/>
            <person name="Muto C."/>
            <person name="Cheng S.J."/>
            <person name="Richter R.A."/>
            <person name="Bruno V.M."/>
            <person name="Liu G."/>
            <person name="Beyhan S."/>
            <person name="Sundermann A.J."/>
            <person name="Mounaud S."/>
            <person name="Pasculle A.W."/>
            <person name="Nierman W.C."/>
            <person name="Driscoll E."/>
            <person name="Cumbie R."/>
            <person name="Clancy C.J."/>
            <person name="Dupont C.L."/>
        </authorList>
    </citation>
    <scope>NUCLEOTIDE SEQUENCE</scope>
    <source>
        <strain evidence="2">GL11</strain>
    </source>
</reference>
<evidence type="ECO:0000313" key="3">
    <source>
        <dbReference type="Proteomes" id="UP000716291"/>
    </source>
</evidence>
<protein>
    <recommendedName>
        <fullName evidence="1">DDHD domain-containing protein</fullName>
    </recommendedName>
</protein>
<dbReference type="SMART" id="SM01127">
    <property type="entry name" value="DDHD"/>
    <property type="match status" value="1"/>
</dbReference>
<name>A0A9P6WZU1_RHIOR</name>
<dbReference type="InterPro" id="IPR058055">
    <property type="entry name" value="PA-PLA1"/>
</dbReference>
<sequence length="451" mass="51469">MLGSSYLYHTYKQVNTVEDTVLTSPVVEGSVDHVVFVIHGIGQQTEKFGFFQKHLQSLFDTTNEAVETNCPGTKVNIQYIPIEWHMHIHQETDAVMNQITPRSIPALRLLNNDYLADAFFYLSNDRGQSIINHVTDKFNQSYSNFMKSNPEFKGKIAIAAYSLGGIITWDILSNQAHSNLSQEDIKKVSRLDLTFPKLNFKPDYLFTLGSPLSAFLIVRNQDPKLYHPDPSIQFENIFHPFDPLGYRFEPLLTADYKDTPAVLVDRCLSNTTNFASSLMSSATDFVNHITNHNVWSIGRSLVSSLLKGDCRLKEDSHCSDENSTPKLSLDESIMSDEEECRTPPPIEEKHFTYKRPRSISFSYDHTSKKQCAPPNPSDQALLNTTLTRNSSLLCYQSPIDETLIPRVDYVLQPEKFLGIMDKNPYLCGLTAHFSYWSHKDLLWHIVRRLES</sequence>
<proteinExistence type="predicted"/>
<feature type="domain" description="DDHD" evidence="1">
    <location>
        <begin position="198"/>
        <end position="451"/>
    </location>
</feature>
<keyword evidence="3" id="KW-1185">Reference proteome</keyword>
<dbReference type="Pfam" id="PF02862">
    <property type="entry name" value="DDHD"/>
    <property type="match status" value="1"/>
</dbReference>
<dbReference type="Proteomes" id="UP000716291">
    <property type="component" value="Unassembled WGS sequence"/>
</dbReference>
<dbReference type="PROSITE" id="PS51043">
    <property type="entry name" value="DDHD"/>
    <property type="match status" value="1"/>
</dbReference>